<feature type="transmembrane region" description="Helical" evidence="2">
    <location>
        <begin position="63"/>
        <end position="89"/>
    </location>
</feature>
<name>A0AAE1AU03_9GAST</name>
<proteinExistence type="predicted"/>
<sequence>MQVQGVARAQHDTFPYSGMRVLGAFHICLGGAIFVLGVLDLVITMTSYDEDKTKYGDKYDSIVSLTLASSPIWCGLWFSVTGAIGTCVSRERAYTLQFFKIVFMVLSILCAALFGPACAALNGYIAIKRHNLDSGDYQWLLTLLICFSSVVEVAMATASASVTCCCAHVKGTQVHVLVNTNNAGKRADQDPAFHLDNPDGTATRWSSTSDNGTNSTHDSINNNNNNNSHKQDGEEGRTRNRVTINDIDPQVEATGSPGRAKPKMEINESAPDGFSGSYPQLKKWALPSW</sequence>
<feature type="compositionally biased region" description="Basic and acidic residues" evidence="1">
    <location>
        <begin position="229"/>
        <end position="238"/>
    </location>
</feature>
<feature type="compositionally biased region" description="Polar residues" evidence="1">
    <location>
        <begin position="203"/>
        <end position="220"/>
    </location>
</feature>
<dbReference type="PANTHER" id="PTHR23320">
    <property type="entry name" value="MEMBRANE-SPANNING 4-DOMAINS SUBFAMILY A MS4A -RELATED"/>
    <property type="match status" value="1"/>
</dbReference>
<keyword evidence="4" id="KW-1185">Reference proteome</keyword>
<dbReference type="InterPro" id="IPR030417">
    <property type="entry name" value="MS4A"/>
</dbReference>
<organism evidence="3 4">
    <name type="scientific">Elysia crispata</name>
    <name type="common">lettuce slug</name>
    <dbReference type="NCBI Taxonomy" id="231223"/>
    <lineage>
        <taxon>Eukaryota</taxon>
        <taxon>Metazoa</taxon>
        <taxon>Spiralia</taxon>
        <taxon>Lophotrochozoa</taxon>
        <taxon>Mollusca</taxon>
        <taxon>Gastropoda</taxon>
        <taxon>Heterobranchia</taxon>
        <taxon>Euthyneura</taxon>
        <taxon>Panpulmonata</taxon>
        <taxon>Sacoglossa</taxon>
        <taxon>Placobranchoidea</taxon>
        <taxon>Plakobranchidae</taxon>
        <taxon>Elysia</taxon>
    </lineage>
</organism>
<comment type="caution">
    <text evidence="3">The sequence shown here is derived from an EMBL/GenBank/DDBJ whole genome shotgun (WGS) entry which is preliminary data.</text>
</comment>
<dbReference type="PANTHER" id="PTHR23320:SF130">
    <property type="entry name" value="TRANSMEMBRANE PROTEIN 212"/>
    <property type="match status" value="1"/>
</dbReference>
<feature type="transmembrane region" description="Helical" evidence="2">
    <location>
        <begin position="21"/>
        <end position="43"/>
    </location>
</feature>
<gene>
    <name evidence="3" type="ORF">RRG08_011519</name>
</gene>
<evidence type="ECO:0000313" key="3">
    <source>
        <dbReference type="EMBL" id="KAK3793989.1"/>
    </source>
</evidence>
<evidence type="ECO:0000313" key="4">
    <source>
        <dbReference type="Proteomes" id="UP001283361"/>
    </source>
</evidence>
<dbReference type="GO" id="GO:0016020">
    <property type="term" value="C:membrane"/>
    <property type="evidence" value="ECO:0007669"/>
    <property type="project" value="UniProtKB-SubCell"/>
</dbReference>
<accession>A0AAE1AU03</accession>
<evidence type="ECO:0000256" key="1">
    <source>
        <dbReference type="SAM" id="MobiDB-lite"/>
    </source>
</evidence>
<evidence type="ECO:0008006" key="5">
    <source>
        <dbReference type="Google" id="ProtNLM"/>
    </source>
</evidence>
<reference evidence="3" key="1">
    <citation type="journal article" date="2023" name="G3 (Bethesda)">
        <title>A reference genome for the long-term kleptoplast-retaining sea slug Elysia crispata morphotype clarki.</title>
        <authorList>
            <person name="Eastman K.E."/>
            <person name="Pendleton A.L."/>
            <person name="Shaikh M.A."/>
            <person name="Suttiyut T."/>
            <person name="Ogas R."/>
            <person name="Tomko P."/>
            <person name="Gavelis G."/>
            <person name="Widhalm J.R."/>
            <person name="Wisecaver J.H."/>
        </authorList>
    </citation>
    <scope>NUCLEOTIDE SEQUENCE</scope>
    <source>
        <strain evidence="3">ECLA1</strain>
    </source>
</reference>
<evidence type="ECO:0000256" key="2">
    <source>
        <dbReference type="SAM" id="Phobius"/>
    </source>
</evidence>
<dbReference type="EMBL" id="JAWDGP010001158">
    <property type="protein sequence ID" value="KAK3793989.1"/>
    <property type="molecule type" value="Genomic_DNA"/>
</dbReference>
<feature type="transmembrane region" description="Helical" evidence="2">
    <location>
        <begin position="139"/>
        <end position="160"/>
    </location>
</feature>
<protein>
    <recommendedName>
        <fullName evidence="5">Transmembrane protein</fullName>
    </recommendedName>
</protein>
<keyword evidence="2" id="KW-0812">Transmembrane</keyword>
<dbReference type="Proteomes" id="UP001283361">
    <property type="component" value="Unassembled WGS sequence"/>
</dbReference>
<feature type="compositionally biased region" description="Basic and acidic residues" evidence="1">
    <location>
        <begin position="187"/>
        <end position="197"/>
    </location>
</feature>
<feature type="transmembrane region" description="Helical" evidence="2">
    <location>
        <begin position="101"/>
        <end position="127"/>
    </location>
</feature>
<dbReference type="AlphaFoldDB" id="A0AAE1AU03"/>
<keyword evidence="2" id="KW-1133">Transmembrane helix</keyword>
<keyword evidence="2" id="KW-0472">Membrane</keyword>
<feature type="region of interest" description="Disordered" evidence="1">
    <location>
        <begin position="187"/>
        <end position="279"/>
    </location>
</feature>